<feature type="domain" description="Response regulatory" evidence="3">
    <location>
        <begin position="4"/>
        <end position="114"/>
    </location>
</feature>
<evidence type="ECO:0000259" key="3">
    <source>
        <dbReference type="PROSITE" id="PS50110"/>
    </source>
</evidence>
<accession>A0A931E7I2</accession>
<dbReference type="CDD" id="cd00156">
    <property type="entry name" value="REC"/>
    <property type="match status" value="1"/>
</dbReference>
<dbReference type="Proteomes" id="UP000628448">
    <property type="component" value="Unassembled WGS sequence"/>
</dbReference>
<dbReference type="PROSITE" id="PS50110">
    <property type="entry name" value="RESPONSE_REGULATORY"/>
    <property type="match status" value="1"/>
</dbReference>
<dbReference type="InterPro" id="IPR001789">
    <property type="entry name" value="Sig_transdc_resp-reg_receiver"/>
</dbReference>
<evidence type="ECO:0000256" key="1">
    <source>
        <dbReference type="ARBA" id="ARBA00022553"/>
    </source>
</evidence>
<comment type="caution">
    <text evidence="4">The sequence shown here is derived from an EMBL/GenBank/DDBJ whole genome shotgun (WGS) entry which is preliminary data.</text>
</comment>
<dbReference type="PANTHER" id="PTHR44591:SF3">
    <property type="entry name" value="RESPONSE REGULATORY DOMAIN-CONTAINING PROTEIN"/>
    <property type="match status" value="1"/>
</dbReference>
<proteinExistence type="predicted"/>
<keyword evidence="5" id="KW-1185">Reference proteome</keyword>
<name>A0A931E7I2_9BACT</name>
<dbReference type="PANTHER" id="PTHR44591">
    <property type="entry name" value="STRESS RESPONSE REGULATOR PROTEIN 1"/>
    <property type="match status" value="1"/>
</dbReference>
<keyword evidence="1 2" id="KW-0597">Phosphoprotein</keyword>
<sequence length="116" mass="12836">MNKLVHIIEDDTTTLMVLKQYISKHGYQVNADYNGDGLDLEAPPPMLYLIDVNLKGKNGIDICKQIKELQPETPAIIISANKEVGAFISVCNANGFLPKPLDIDEVLATIDRFAHN</sequence>
<dbReference type="InterPro" id="IPR050595">
    <property type="entry name" value="Bact_response_regulator"/>
</dbReference>
<dbReference type="InterPro" id="IPR011006">
    <property type="entry name" value="CheY-like_superfamily"/>
</dbReference>
<evidence type="ECO:0000313" key="5">
    <source>
        <dbReference type="Proteomes" id="UP000628448"/>
    </source>
</evidence>
<feature type="modified residue" description="4-aspartylphosphate" evidence="2">
    <location>
        <position position="51"/>
    </location>
</feature>
<dbReference type="Pfam" id="PF00072">
    <property type="entry name" value="Response_reg"/>
    <property type="match status" value="1"/>
</dbReference>
<dbReference type="AlphaFoldDB" id="A0A931E7I2"/>
<gene>
    <name evidence="4" type="ORF">I5907_11355</name>
</gene>
<dbReference type="SUPFAM" id="SSF52172">
    <property type="entry name" value="CheY-like"/>
    <property type="match status" value="1"/>
</dbReference>
<evidence type="ECO:0000313" key="4">
    <source>
        <dbReference type="EMBL" id="MBG9376836.1"/>
    </source>
</evidence>
<dbReference type="GO" id="GO:0000160">
    <property type="term" value="P:phosphorelay signal transduction system"/>
    <property type="evidence" value="ECO:0007669"/>
    <property type="project" value="InterPro"/>
</dbReference>
<dbReference type="EMBL" id="JADWYR010000001">
    <property type="protein sequence ID" value="MBG9376836.1"/>
    <property type="molecule type" value="Genomic_DNA"/>
</dbReference>
<organism evidence="4 5">
    <name type="scientific">Panacibacter microcysteis</name>
    <dbReference type="NCBI Taxonomy" id="2793269"/>
    <lineage>
        <taxon>Bacteria</taxon>
        <taxon>Pseudomonadati</taxon>
        <taxon>Bacteroidota</taxon>
        <taxon>Chitinophagia</taxon>
        <taxon>Chitinophagales</taxon>
        <taxon>Chitinophagaceae</taxon>
        <taxon>Panacibacter</taxon>
    </lineage>
</organism>
<dbReference type="SMART" id="SM00448">
    <property type="entry name" value="REC"/>
    <property type="match status" value="1"/>
</dbReference>
<dbReference type="RefSeq" id="WP_196990830.1">
    <property type="nucleotide sequence ID" value="NZ_JADWYR010000001.1"/>
</dbReference>
<reference evidence="4" key="1">
    <citation type="submission" date="2020-11" db="EMBL/GenBank/DDBJ databases">
        <title>Bacterial whole genome sequence for Panacibacter sp. DH6.</title>
        <authorList>
            <person name="Le V."/>
            <person name="Ko S."/>
            <person name="Ahn C.-Y."/>
            <person name="Oh H.-M."/>
        </authorList>
    </citation>
    <scope>NUCLEOTIDE SEQUENCE</scope>
    <source>
        <strain evidence="4">DH6</strain>
    </source>
</reference>
<dbReference type="Gene3D" id="3.40.50.2300">
    <property type="match status" value="1"/>
</dbReference>
<protein>
    <submittedName>
        <fullName evidence="4">Response regulator</fullName>
    </submittedName>
</protein>
<evidence type="ECO:0000256" key="2">
    <source>
        <dbReference type="PROSITE-ProRule" id="PRU00169"/>
    </source>
</evidence>